<dbReference type="RefSeq" id="WP_090501178.1">
    <property type="nucleotide sequence ID" value="NZ_FOWX01000013.1"/>
</dbReference>
<reference evidence="2" key="1">
    <citation type="submission" date="2016-10" db="EMBL/GenBank/DDBJ databases">
        <authorList>
            <person name="Varghese N."/>
            <person name="Submissions S."/>
        </authorList>
    </citation>
    <scope>NUCLEOTIDE SEQUENCE [LARGE SCALE GENOMIC DNA]</scope>
    <source>
        <strain evidence="2">DSM 17834</strain>
    </source>
</reference>
<organism evidence="1 2">
    <name type="scientific">Pseudomonas borbori</name>
    <dbReference type="NCBI Taxonomy" id="289003"/>
    <lineage>
        <taxon>Bacteria</taxon>
        <taxon>Pseudomonadati</taxon>
        <taxon>Pseudomonadota</taxon>
        <taxon>Gammaproteobacteria</taxon>
        <taxon>Pseudomonadales</taxon>
        <taxon>Pseudomonadaceae</taxon>
        <taxon>Pseudomonas</taxon>
    </lineage>
</organism>
<dbReference type="Gene3D" id="1.20.58.320">
    <property type="entry name" value="TPR-like"/>
    <property type="match status" value="1"/>
</dbReference>
<dbReference type="Proteomes" id="UP000198784">
    <property type="component" value="Unassembled WGS sequence"/>
</dbReference>
<dbReference type="InterPro" id="IPR010323">
    <property type="entry name" value="DUF924"/>
</dbReference>
<dbReference type="SUPFAM" id="SSF48452">
    <property type="entry name" value="TPR-like"/>
    <property type="match status" value="1"/>
</dbReference>
<dbReference type="OrthoDB" id="7593450at2"/>
<dbReference type="EMBL" id="FOWX01000013">
    <property type="protein sequence ID" value="SFP59190.1"/>
    <property type="molecule type" value="Genomic_DNA"/>
</dbReference>
<evidence type="ECO:0000313" key="1">
    <source>
        <dbReference type="EMBL" id="SFP59190.1"/>
    </source>
</evidence>
<dbReference type="Pfam" id="PF06041">
    <property type="entry name" value="DUF924"/>
    <property type="match status" value="1"/>
</dbReference>
<gene>
    <name evidence="1" type="ORF">SAMN05216190_11392</name>
</gene>
<dbReference type="AlphaFoldDB" id="A0A1I5RLA7"/>
<dbReference type="STRING" id="289003.SAMN05216190_11392"/>
<sequence>MNKPWQPLLDWWFGSGTTAAEVAAARSALWFGKQDSQDAEARERFGGLVAQALAGELDAWTDSPHGWLALILLLDQLPRMIFRDSPRAFAGDERARQLVLAGLDEEREEALTPLQRVFIYLVLEHAEDLLLQDEAVRRFTRLLSVAADSEKPLFANYLDYAERHRQVIARFARFPHRNAALGRPSTAQELAFLQEPGSRF</sequence>
<evidence type="ECO:0000313" key="2">
    <source>
        <dbReference type="Proteomes" id="UP000198784"/>
    </source>
</evidence>
<name>A0A1I5RLA7_9PSED</name>
<accession>A0A1I5RLA7</accession>
<proteinExistence type="predicted"/>
<dbReference type="InterPro" id="IPR011990">
    <property type="entry name" value="TPR-like_helical_dom_sf"/>
</dbReference>
<protein>
    <submittedName>
        <fullName evidence="1">Uncharacterized conserved protein, DUF924 family</fullName>
    </submittedName>
</protein>
<dbReference type="Gene3D" id="1.25.40.10">
    <property type="entry name" value="Tetratricopeptide repeat domain"/>
    <property type="match status" value="1"/>
</dbReference>
<keyword evidence="2" id="KW-1185">Reference proteome</keyword>